<keyword evidence="2" id="KW-1003">Cell membrane</keyword>
<evidence type="ECO:0000256" key="1">
    <source>
        <dbReference type="ARBA" id="ARBA00004651"/>
    </source>
</evidence>
<evidence type="ECO:0000256" key="7">
    <source>
        <dbReference type="ARBA" id="ARBA00023136"/>
    </source>
</evidence>
<feature type="transmembrane region" description="Helical" evidence="10">
    <location>
        <begin position="141"/>
        <end position="160"/>
    </location>
</feature>
<comment type="caution">
    <text evidence="11">The sequence shown here is derived from an EMBL/GenBank/DDBJ whole genome shotgun (WGS) entry which is preliminary data.</text>
</comment>
<dbReference type="GO" id="GO:0005886">
    <property type="term" value="C:plasma membrane"/>
    <property type="evidence" value="ECO:0007669"/>
    <property type="project" value="UniProtKB-SubCell"/>
</dbReference>
<evidence type="ECO:0000256" key="6">
    <source>
        <dbReference type="ARBA" id="ARBA00022989"/>
    </source>
</evidence>
<feature type="transmembrane region" description="Helical" evidence="10">
    <location>
        <begin position="85"/>
        <end position="103"/>
    </location>
</feature>
<protein>
    <recommendedName>
        <fullName evidence="10">Odorant receptor</fullName>
    </recommendedName>
</protein>
<evidence type="ECO:0000256" key="8">
    <source>
        <dbReference type="ARBA" id="ARBA00023170"/>
    </source>
</evidence>
<gene>
    <name evidence="11" type="ORF">DMN91_011915</name>
</gene>
<keyword evidence="9 10" id="KW-0807">Transducer</keyword>
<dbReference type="AlphaFoldDB" id="A0A3L8D6Q5"/>
<dbReference type="InterPro" id="IPR004117">
    <property type="entry name" value="7tm6_olfct_rcpt"/>
</dbReference>
<feature type="transmembrane region" description="Helical" evidence="10">
    <location>
        <begin position="53"/>
        <end position="73"/>
    </location>
</feature>
<evidence type="ECO:0000256" key="10">
    <source>
        <dbReference type="RuleBase" id="RU351113"/>
    </source>
</evidence>
<reference evidence="11" key="2">
    <citation type="submission" date="2018-07" db="EMBL/GenBank/DDBJ databases">
        <authorList>
            <person name="Mckenzie S.K."/>
            <person name="Kronauer D.J.C."/>
        </authorList>
    </citation>
    <scope>NUCLEOTIDE SEQUENCE</scope>
    <source>
        <strain evidence="11">Clonal line C1</strain>
    </source>
</reference>
<reference evidence="11" key="1">
    <citation type="journal article" date="2018" name="Genome Res.">
        <title>The genomic architecture and molecular evolution of ant odorant receptors.</title>
        <authorList>
            <person name="McKenzie S.K."/>
            <person name="Kronauer D.J.C."/>
        </authorList>
    </citation>
    <scope>NUCLEOTIDE SEQUENCE [LARGE SCALE GENOMIC DNA]</scope>
    <source>
        <strain evidence="11">Clonal line C1</strain>
    </source>
</reference>
<dbReference type="GO" id="GO:0005549">
    <property type="term" value="F:odorant binding"/>
    <property type="evidence" value="ECO:0007669"/>
    <property type="project" value="InterPro"/>
</dbReference>
<dbReference type="Proteomes" id="UP000279307">
    <property type="component" value="Chromosome 12"/>
</dbReference>
<comment type="subcellular location">
    <subcellularLocation>
        <location evidence="1 10">Cell membrane</location>
        <topology evidence="1 10">Multi-pass membrane protein</topology>
    </subcellularLocation>
</comment>
<comment type="caution">
    <text evidence="10">Lacks conserved residue(s) required for the propagation of feature annotation.</text>
</comment>
<evidence type="ECO:0000256" key="3">
    <source>
        <dbReference type="ARBA" id="ARBA00022606"/>
    </source>
</evidence>
<keyword evidence="3 10" id="KW-0716">Sensory transduction</keyword>
<dbReference type="PANTHER" id="PTHR21137:SF35">
    <property type="entry name" value="ODORANT RECEPTOR 19A-RELATED"/>
    <property type="match status" value="1"/>
</dbReference>
<organism evidence="11">
    <name type="scientific">Ooceraea biroi</name>
    <name type="common">Clonal raider ant</name>
    <name type="synonym">Cerapachys biroi</name>
    <dbReference type="NCBI Taxonomy" id="2015173"/>
    <lineage>
        <taxon>Eukaryota</taxon>
        <taxon>Metazoa</taxon>
        <taxon>Ecdysozoa</taxon>
        <taxon>Arthropoda</taxon>
        <taxon>Hexapoda</taxon>
        <taxon>Insecta</taxon>
        <taxon>Pterygota</taxon>
        <taxon>Neoptera</taxon>
        <taxon>Endopterygota</taxon>
        <taxon>Hymenoptera</taxon>
        <taxon>Apocrita</taxon>
        <taxon>Aculeata</taxon>
        <taxon>Formicoidea</taxon>
        <taxon>Formicidae</taxon>
        <taxon>Dorylinae</taxon>
        <taxon>Ooceraea</taxon>
    </lineage>
</organism>
<evidence type="ECO:0000313" key="11">
    <source>
        <dbReference type="EMBL" id="RLU16155.1"/>
    </source>
</evidence>
<dbReference type="EMBL" id="QOIP01000012">
    <property type="protein sequence ID" value="RLU16155.1"/>
    <property type="molecule type" value="Genomic_DNA"/>
</dbReference>
<proteinExistence type="inferred from homology"/>
<name>A0A3L8D6Q5_OOCBI</name>
<feature type="transmembrane region" description="Helical" evidence="10">
    <location>
        <begin position="311"/>
        <end position="328"/>
    </location>
</feature>
<dbReference type="GO" id="GO:0007165">
    <property type="term" value="P:signal transduction"/>
    <property type="evidence" value="ECO:0007669"/>
    <property type="project" value="UniProtKB-KW"/>
</dbReference>
<sequence length="407" mass="46521">MSNARERCATSQNSNYQRDIRYAFKLNSWILGSLGIWPLTIRNIGQYVSNITIVFYNFSFVFAIVPFTLYIMYDAKDINAKLRSCGLLAFCLTAMIKYLILAIRRPKIQLCIEYIKYDWWQVTFVSDREMMLKYAVTGRNLTIIGALFMYGAGIIYYAILIPINTIKIITNQTLRPVVYPIYSQFGDVQNSPKYEIVYAVHCVCGYTMYTVTTGTCGLAALFVTHACGQIQMIVSRLQNLLDDKNLEQTQNIHQRIVAIVKRHVRVQRFAAVVEEMLQEVCLVEFASSVCTICLLEYYCILDWQKNDKVGVVSYSLLFVSFCFNVYILCHIGELLMEKSSQIGSVCYMINWYQISPKLVRSIIMIIAMSSHPTKLTAGGMVDLSLSTFGNVMKTSIAYLSFLRTLVM</sequence>
<dbReference type="OrthoDB" id="6617147at2759"/>
<keyword evidence="6 10" id="KW-1133">Transmembrane helix</keyword>
<accession>A0A3L8D6Q5</accession>
<keyword evidence="4 10" id="KW-0812">Transmembrane</keyword>
<evidence type="ECO:0000256" key="9">
    <source>
        <dbReference type="ARBA" id="ARBA00023224"/>
    </source>
</evidence>
<keyword evidence="5 10" id="KW-0552">Olfaction</keyword>
<dbReference type="PANTHER" id="PTHR21137">
    <property type="entry name" value="ODORANT RECEPTOR"/>
    <property type="match status" value="1"/>
</dbReference>
<feature type="transmembrane region" description="Helical" evidence="10">
    <location>
        <begin position="22"/>
        <end position="41"/>
    </location>
</feature>
<comment type="similarity">
    <text evidence="10">Belongs to the insect chemoreceptor superfamily. Heteromeric odorant receptor channel (TC 1.A.69) family.</text>
</comment>
<evidence type="ECO:0000256" key="5">
    <source>
        <dbReference type="ARBA" id="ARBA00022725"/>
    </source>
</evidence>
<evidence type="ECO:0000256" key="4">
    <source>
        <dbReference type="ARBA" id="ARBA00022692"/>
    </source>
</evidence>
<keyword evidence="8 10" id="KW-0675">Receptor</keyword>
<dbReference type="Pfam" id="PF02949">
    <property type="entry name" value="7tm_6"/>
    <property type="match status" value="1"/>
</dbReference>
<evidence type="ECO:0000256" key="2">
    <source>
        <dbReference type="ARBA" id="ARBA00022475"/>
    </source>
</evidence>
<dbReference type="GO" id="GO:0004984">
    <property type="term" value="F:olfactory receptor activity"/>
    <property type="evidence" value="ECO:0007669"/>
    <property type="project" value="InterPro"/>
</dbReference>
<keyword evidence="7 10" id="KW-0472">Membrane</keyword>